<evidence type="ECO:0000256" key="1">
    <source>
        <dbReference type="SAM" id="MobiDB-lite"/>
    </source>
</evidence>
<dbReference type="RefSeq" id="XP_014252920.1">
    <property type="nucleotide sequence ID" value="XM_014397434.2"/>
</dbReference>
<feature type="region of interest" description="Disordered" evidence="1">
    <location>
        <begin position="82"/>
        <end position="119"/>
    </location>
</feature>
<dbReference type="EnsemblMetazoa" id="XM_014397444.2">
    <property type="protein sequence ID" value="XP_014252930.1"/>
    <property type="gene ID" value="LOC106668562"/>
</dbReference>
<dbReference type="RefSeq" id="XP_014252929.1">
    <property type="nucleotide sequence ID" value="XM_014397443.2"/>
</dbReference>
<reference evidence="2" key="1">
    <citation type="submission" date="2022-01" db="UniProtKB">
        <authorList>
            <consortium name="EnsemblMetazoa"/>
        </authorList>
    </citation>
    <scope>IDENTIFICATION</scope>
</reference>
<dbReference type="RefSeq" id="XP_014252921.1">
    <property type="nucleotide sequence ID" value="XM_014397435.2"/>
</dbReference>
<feature type="compositionally biased region" description="Polar residues" evidence="1">
    <location>
        <begin position="94"/>
        <end position="103"/>
    </location>
</feature>
<name>A0A8I6S3W7_CIMLE</name>
<dbReference type="EnsemblMetazoa" id="XM_014397433.2">
    <property type="protein sequence ID" value="XP_014252919.1"/>
    <property type="gene ID" value="LOC106668562"/>
</dbReference>
<sequence>MPLTAEQYLTALEITKQMKFNTFLQCKMCNELLFTVSDFIEHKTKFCEDTVVDVDDTGYIKPNSGLNEKISTLVVTNSTKNSFNEKKSDKSKNEGVSTESNKNVNRRKTDVDAKTSPRVDEKQTNKILFEKQDEDVIPSAKENLKITKCECNATSAKCNCEIPSNDDKPVSMAKTVIVDNNQGIYDEFDWNNCDYFDGTTCYVSEPLDDEFVKIEKLN</sequence>
<dbReference type="RefSeq" id="XP_014252935.1">
    <property type="nucleotide sequence ID" value="XM_014397449.2"/>
</dbReference>
<evidence type="ECO:0000313" key="3">
    <source>
        <dbReference type="Proteomes" id="UP000494040"/>
    </source>
</evidence>
<dbReference type="EnsemblMetazoa" id="XM_024230171.1">
    <property type="protein sequence ID" value="XP_024085939.1"/>
    <property type="gene ID" value="LOC106668562"/>
</dbReference>
<dbReference type="EnsemblMetazoa" id="XM_014397443.2">
    <property type="protein sequence ID" value="XP_014252929.1"/>
    <property type="gene ID" value="LOC106668562"/>
</dbReference>
<dbReference type="RefSeq" id="XP_014252931.1">
    <property type="nucleotide sequence ID" value="XM_014397445.2"/>
</dbReference>
<dbReference type="RefSeq" id="XP_014252927.1">
    <property type="nucleotide sequence ID" value="XM_014397441.2"/>
</dbReference>
<dbReference type="RefSeq" id="XP_014252930.1">
    <property type="nucleotide sequence ID" value="XM_014397444.2"/>
</dbReference>
<dbReference type="EnsemblMetazoa" id="XM_014397437.2">
    <property type="protein sequence ID" value="XP_014252923.1"/>
    <property type="gene ID" value="LOC106668562"/>
</dbReference>
<proteinExistence type="predicted"/>
<dbReference type="RefSeq" id="XP_014252925.1">
    <property type="nucleotide sequence ID" value="XM_014397439.2"/>
</dbReference>
<feature type="compositionally biased region" description="Basic and acidic residues" evidence="1">
    <location>
        <begin position="83"/>
        <end position="93"/>
    </location>
</feature>
<dbReference type="RefSeq" id="XP_014252918.1">
    <property type="nucleotide sequence ID" value="XM_014397432.2"/>
</dbReference>
<dbReference type="EnsemblMetazoa" id="XM_024230172.1">
    <property type="protein sequence ID" value="XP_024085940.1"/>
    <property type="gene ID" value="LOC106668562"/>
</dbReference>
<dbReference type="RefSeq" id="XP_014252926.1">
    <property type="nucleotide sequence ID" value="XM_014397440.2"/>
</dbReference>
<dbReference type="EnsemblMetazoa" id="XM_014397449.2">
    <property type="protein sequence ID" value="XP_014252935.1"/>
    <property type="gene ID" value="LOC106668562"/>
</dbReference>
<dbReference type="GeneID" id="106668562"/>
<evidence type="ECO:0000313" key="2">
    <source>
        <dbReference type="EnsemblMetazoa" id="XP_014252927.1"/>
    </source>
</evidence>
<dbReference type="EnsemblMetazoa" id="XM_014397439.2">
    <property type="protein sequence ID" value="XP_014252925.1"/>
    <property type="gene ID" value="LOC106668562"/>
</dbReference>
<dbReference type="RefSeq" id="XP_014252924.1">
    <property type="nucleotide sequence ID" value="XM_014397438.2"/>
</dbReference>
<accession>A0A8I6S3W7</accession>
<feature type="compositionally biased region" description="Basic and acidic residues" evidence="1">
    <location>
        <begin position="107"/>
        <end position="119"/>
    </location>
</feature>
<dbReference type="RefSeq" id="XP_024085939.1">
    <property type="nucleotide sequence ID" value="XM_024230171.1"/>
</dbReference>
<dbReference type="RefSeq" id="XP_014252934.1">
    <property type="nucleotide sequence ID" value="XM_014397448.2"/>
</dbReference>
<dbReference type="RefSeq" id="XP_014252919.1">
    <property type="nucleotide sequence ID" value="XM_014397433.2"/>
</dbReference>
<dbReference type="RefSeq" id="XP_014252923.1">
    <property type="nucleotide sequence ID" value="XM_014397437.2"/>
</dbReference>
<dbReference type="EnsemblMetazoa" id="XM_014397432.2">
    <property type="protein sequence ID" value="XP_014252918.1"/>
    <property type="gene ID" value="LOC106668562"/>
</dbReference>
<dbReference type="EnsemblMetazoa" id="XM_014397440.2">
    <property type="protein sequence ID" value="XP_014252926.1"/>
    <property type="gene ID" value="LOC106668562"/>
</dbReference>
<dbReference type="EnsemblMetazoa" id="XM_014397441.2">
    <property type="protein sequence ID" value="XP_014252927.1"/>
    <property type="gene ID" value="LOC106668562"/>
</dbReference>
<dbReference type="AlphaFoldDB" id="A0A8I6S3W7"/>
<dbReference type="EnsemblMetazoa" id="XM_014397450.2">
    <property type="protein sequence ID" value="XP_014252936.1"/>
    <property type="gene ID" value="LOC106668562"/>
</dbReference>
<dbReference type="EnsemblMetazoa" id="XM_014397435.2">
    <property type="protein sequence ID" value="XP_014252921.1"/>
    <property type="gene ID" value="LOC106668562"/>
</dbReference>
<keyword evidence="3" id="KW-1185">Reference proteome</keyword>
<dbReference type="RefSeq" id="XP_014252928.1">
    <property type="nucleotide sequence ID" value="XM_014397442.2"/>
</dbReference>
<dbReference type="EnsemblMetazoa" id="XM_014397431.2">
    <property type="protein sequence ID" value="XP_014252917.1"/>
    <property type="gene ID" value="LOC106668562"/>
</dbReference>
<dbReference type="RefSeq" id="XP_014252932.1">
    <property type="nucleotide sequence ID" value="XM_014397446.2"/>
</dbReference>
<dbReference type="KEGG" id="clec:106668562"/>
<protein>
    <submittedName>
        <fullName evidence="2">Uncharacterized protein</fullName>
    </submittedName>
</protein>
<dbReference type="RefSeq" id="XP_014252936.1">
    <property type="nucleotide sequence ID" value="XM_014397450.2"/>
</dbReference>
<dbReference type="Proteomes" id="UP000494040">
    <property type="component" value="Unassembled WGS sequence"/>
</dbReference>
<dbReference type="EnsemblMetazoa" id="XM_014397445.2">
    <property type="protein sequence ID" value="XP_014252931.1"/>
    <property type="gene ID" value="LOC106668562"/>
</dbReference>
<dbReference type="EnsemblMetazoa" id="XM_014397446.2">
    <property type="protein sequence ID" value="XP_014252932.1"/>
    <property type="gene ID" value="LOC106668562"/>
</dbReference>
<dbReference type="RefSeq" id="XP_024085940.1">
    <property type="nucleotide sequence ID" value="XM_024230172.1"/>
</dbReference>
<organism evidence="2 3">
    <name type="scientific">Cimex lectularius</name>
    <name type="common">Bed bug</name>
    <name type="synonym">Acanthia lectularia</name>
    <dbReference type="NCBI Taxonomy" id="79782"/>
    <lineage>
        <taxon>Eukaryota</taxon>
        <taxon>Metazoa</taxon>
        <taxon>Ecdysozoa</taxon>
        <taxon>Arthropoda</taxon>
        <taxon>Hexapoda</taxon>
        <taxon>Insecta</taxon>
        <taxon>Pterygota</taxon>
        <taxon>Neoptera</taxon>
        <taxon>Paraneoptera</taxon>
        <taxon>Hemiptera</taxon>
        <taxon>Heteroptera</taxon>
        <taxon>Panheteroptera</taxon>
        <taxon>Cimicomorpha</taxon>
        <taxon>Cimicidae</taxon>
        <taxon>Cimex</taxon>
    </lineage>
</organism>
<dbReference type="RefSeq" id="XP_014252917.1">
    <property type="nucleotide sequence ID" value="XM_014397431.2"/>
</dbReference>
<dbReference type="EnsemblMetazoa" id="XM_014397442.2">
    <property type="protein sequence ID" value="XP_014252928.1"/>
    <property type="gene ID" value="LOC106668562"/>
</dbReference>
<dbReference type="EnsemblMetazoa" id="XM_014397438.2">
    <property type="protein sequence ID" value="XP_014252924.1"/>
    <property type="gene ID" value="LOC106668562"/>
</dbReference>
<dbReference type="EnsemblMetazoa" id="XM_014397434.2">
    <property type="protein sequence ID" value="XP_014252920.1"/>
    <property type="gene ID" value="LOC106668562"/>
</dbReference>
<dbReference type="EnsemblMetazoa" id="XM_014397448.2">
    <property type="protein sequence ID" value="XP_014252934.1"/>
    <property type="gene ID" value="LOC106668562"/>
</dbReference>